<keyword evidence="2" id="KW-1133">Transmembrane helix</keyword>
<dbReference type="Proteomes" id="UP000663853">
    <property type="component" value="Unassembled WGS sequence"/>
</dbReference>
<reference evidence="3" key="1">
    <citation type="submission" date="2021-01" db="EMBL/GenBank/DDBJ databases">
        <authorList>
            <person name="Kaushik A."/>
        </authorList>
    </citation>
    <scope>NUCLEOTIDE SEQUENCE</scope>
    <source>
        <strain evidence="3">AG6-10EEA</strain>
    </source>
</reference>
<keyword evidence="2" id="KW-0812">Transmembrane</keyword>
<protein>
    <submittedName>
        <fullName evidence="3">Uncharacterized protein</fullName>
    </submittedName>
</protein>
<evidence type="ECO:0000313" key="4">
    <source>
        <dbReference type="Proteomes" id="UP000663853"/>
    </source>
</evidence>
<proteinExistence type="predicted"/>
<gene>
    <name evidence="3" type="ORF">RDB_LOCUS57140</name>
</gene>
<evidence type="ECO:0000256" key="1">
    <source>
        <dbReference type="SAM" id="MobiDB-lite"/>
    </source>
</evidence>
<keyword evidence="2" id="KW-0472">Membrane</keyword>
<comment type="caution">
    <text evidence="3">The sequence shown here is derived from an EMBL/GenBank/DDBJ whole genome shotgun (WGS) entry which is preliminary data.</text>
</comment>
<dbReference type="EMBL" id="CAJMXA010001280">
    <property type="protein sequence ID" value="CAE6457083.1"/>
    <property type="molecule type" value="Genomic_DNA"/>
</dbReference>
<evidence type="ECO:0000256" key="2">
    <source>
        <dbReference type="SAM" id="Phobius"/>
    </source>
</evidence>
<name>A0A8H3BJ70_9AGAM</name>
<dbReference type="AlphaFoldDB" id="A0A8H3BJ70"/>
<organism evidence="3 4">
    <name type="scientific">Rhizoctonia solani</name>
    <dbReference type="NCBI Taxonomy" id="456999"/>
    <lineage>
        <taxon>Eukaryota</taxon>
        <taxon>Fungi</taxon>
        <taxon>Dikarya</taxon>
        <taxon>Basidiomycota</taxon>
        <taxon>Agaricomycotina</taxon>
        <taxon>Agaricomycetes</taxon>
        <taxon>Cantharellales</taxon>
        <taxon>Ceratobasidiaceae</taxon>
        <taxon>Rhizoctonia</taxon>
    </lineage>
</organism>
<feature type="transmembrane region" description="Helical" evidence="2">
    <location>
        <begin position="129"/>
        <end position="155"/>
    </location>
</feature>
<feature type="region of interest" description="Disordered" evidence="1">
    <location>
        <begin position="369"/>
        <end position="401"/>
    </location>
</feature>
<sequence length="401" mass="44004">MKPFTNFFRSGPQHAFKRFQQDTSNSAPKAQNSPIPVDFILVDAEEDDDEASMHIETCTDTTPPKYCSSLYAENPAPSIPLTFHSDTPLLMTCPSSNFLDLRATHPSLPLPMGSPNGPELCLSASFKGYFTALLVPCIWLVLGSYVFVATMAYIFHKSKKDDIGPEPFVNSVGTQTTQETPACDTLIPGTALPTPEEVLEHTLKQYGHLSDYDQDDATSQFLAFLPPPNHKPNPTTLDQKALRITVRKDVDIMFRGTVPSSWASKEHDSRDIRPASWVHTAAMNVIEVNAPVVRIPARASAFSSIPIQRSDVPKPILPHPNGVGAGMRPGALQMPLKHRPTPITTDARHLAPIQHQCFSSSPLKYSYTISSPRSPGLRTPVSGSPTMPARRLKNSMWAPSN</sequence>
<accession>A0A8H3BJ70</accession>
<evidence type="ECO:0000313" key="3">
    <source>
        <dbReference type="EMBL" id="CAE6457083.1"/>
    </source>
</evidence>